<feature type="region of interest" description="Disordered" evidence="1">
    <location>
        <begin position="75"/>
        <end position="95"/>
    </location>
</feature>
<organism evidence="2 3">
    <name type="scientific">Halarchaeum acidiphilum MH1-52-1</name>
    <dbReference type="NCBI Taxonomy" id="1261545"/>
    <lineage>
        <taxon>Archaea</taxon>
        <taxon>Methanobacteriati</taxon>
        <taxon>Methanobacteriota</taxon>
        <taxon>Stenosarchaea group</taxon>
        <taxon>Halobacteria</taxon>
        <taxon>Halobacteriales</taxon>
        <taxon>Halobacteriaceae</taxon>
    </lineage>
</organism>
<proteinExistence type="predicted"/>
<dbReference type="GO" id="GO:0016740">
    <property type="term" value="F:transferase activity"/>
    <property type="evidence" value="ECO:0007669"/>
    <property type="project" value="UniProtKB-KW"/>
</dbReference>
<feature type="compositionally biased region" description="Basic residues" evidence="1">
    <location>
        <begin position="86"/>
        <end position="95"/>
    </location>
</feature>
<dbReference type="eggNOG" id="arCOG01403">
    <property type="taxonomic scope" value="Archaea"/>
</dbReference>
<sequence length="95" mass="10705">MGRLIEDKRVDVLLEAFDRVSTVETLGIVGDGPERGACGTSGRSRKCRSRITFTGFLEEYEDVLAQMRAAEIFASPSTRGDSELRPRRRWRRAVS</sequence>
<reference evidence="2 3" key="1">
    <citation type="submission" date="2013-09" db="EMBL/GenBank/DDBJ databases">
        <title>Whole genome sequencing of Halarchaeum acidiphilum strain MH1-52-1.</title>
        <authorList>
            <person name="Shimane Y."/>
            <person name="Minegishi H."/>
            <person name="Nishi S."/>
            <person name="Echigo A."/>
            <person name="Shuto A."/>
            <person name="Konishi M."/>
            <person name="Ito T."/>
            <person name="Ohkuma M."/>
            <person name="Ohta Y."/>
            <person name="Nagano Y."/>
            <person name="Tsubouchi T."/>
            <person name="Mori K."/>
            <person name="Usui K."/>
            <person name="Kamekura M."/>
            <person name="Usami R."/>
            <person name="Takaki Y."/>
            <person name="Hatada Y."/>
        </authorList>
    </citation>
    <scope>NUCLEOTIDE SEQUENCE [LARGE SCALE GENOMIC DNA]</scope>
    <source>
        <strain evidence="2 3">JCM 16109</strain>
    </source>
</reference>
<dbReference type="SUPFAM" id="SSF53756">
    <property type="entry name" value="UDP-Glycosyltransferase/glycogen phosphorylase"/>
    <property type="match status" value="1"/>
</dbReference>
<keyword evidence="2" id="KW-0808">Transferase</keyword>
<gene>
    <name evidence="2" type="ORF">MBEHAL_0617</name>
</gene>
<dbReference type="AlphaFoldDB" id="U2YT03"/>
<dbReference type="Gene3D" id="3.40.50.2000">
    <property type="entry name" value="Glycogen Phosphorylase B"/>
    <property type="match status" value="1"/>
</dbReference>
<evidence type="ECO:0000313" key="3">
    <source>
        <dbReference type="Proteomes" id="UP000016986"/>
    </source>
</evidence>
<dbReference type="Proteomes" id="UP000016986">
    <property type="component" value="Unassembled WGS sequence"/>
</dbReference>
<dbReference type="EMBL" id="BATA01000009">
    <property type="protein sequence ID" value="GAD51857.1"/>
    <property type="molecule type" value="Genomic_DNA"/>
</dbReference>
<comment type="caution">
    <text evidence="2">The sequence shown here is derived from an EMBL/GenBank/DDBJ whole genome shotgun (WGS) entry which is preliminary data.</text>
</comment>
<protein>
    <submittedName>
        <fullName evidence="2">Hexosyltransferase</fullName>
    </submittedName>
</protein>
<evidence type="ECO:0000313" key="2">
    <source>
        <dbReference type="EMBL" id="GAD51857.1"/>
    </source>
</evidence>
<evidence type="ECO:0000256" key="1">
    <source>
        <dbReference type="SAM" id="MobiDB-lite"/>
    </source>
</evidence>
<dbReference type="Pfam" id="PF13692">
    <property type="entry name" value="Glyco_trans_1_4"/>
    <property type="match status" value="1"/>
</dbReference>
<name>U2YT03_9EURY</name>
<keyword evidence="3" id="KW-1185">Reference proteome</keyword>
<accession>U2YT03</accession>